<dbReference type="OrthoDB" id="76105at2759"/>
<evidence type="ECO:0000313" key="10">
    <source>
        <dbReference type="Proteomes" id="UP000001307"/>
    </source>
</evidence>
<reference evidence="9" key="1">
    <citation type="journal article" date="2010" name="Science">
        <title>Plasticity of animal genome architecture unmasked by rapid evolution of a pelagic tunicate.</title>
        <authorList>
            <person name="Denoeud F."/>
            <person name="Henriet S."/>
            <person name="Mungpakdee S."/>
            <person name="Aury J.M."/>
            <person name="Da Silva C."/>
            <person name="Brinkmann H."/>
            <person name="Mikhaleva J."/>
            <person name="Olsen L.C."/>
            <person name="Jubin C."/>
            <person name="Canestro C."/>
            <person name="Bouquet J.M."/>
            <person name="Danks G."/>
            <person name="Poulain J."/>
            <person name="Campsteijn C."/>
            <person name="Adamski M."/>
            <person name="Cross I."/>
            <person name="Yadetie F."/>
            <person name="Muffato M."/>
            <person name="Louis A."/>
            <person name="Butcher S."/>
            <person name="Tsagkogeorga G."/>
            <person name="Konrad A."/>
            <person name="Singh S."/>
            <person name="Jensen M.F."/>
            <person name="Cong E.H."/>
            <person name="Eikeseth-Otteraa H."/>
            <person name="Noel B."/>
            <person name="Anthouard V."/>
            <person name="Porcel B.M."/>
            <person name="Kachouri-Lafond R."/>
            <person name="Nishino A."/>
            <person name="Ugolini M."/>
            <person name="Chourrout P."/>
            <person name="Nishida H."/>
            <person name="Aasland R."/>
            <person name="Huzurbazar S."/>
            <person name="Westhof E."/>
            <person name="Delsuc F."/>
            <person name="Lehrach H."/>
            <person name="Reinhardt R."/>
            <person name="Weissenbach J."/>
            <person name="Roy S.W."/>
            <person name="Artiguenave F."/>
            <person name="Postlethwait J.H."/>
            <person name="Manak J.R."/>
            <person name="Thompson E.M."/>
            <person name="Jaillon O."/>
            <person name="Du Pasquier L."/>
            <person name="Boudinot P."/>
            <person name="Liberles D.A."/>
            <person name="Volff J.N."/>
            <person name="Philippe H."/>
            <person name="Lenhard B."/>
            <person name="Roest Crollius H."/>
            <person name="Wincker P."/>
            <person name="Chourrout D."/>
        </authorList>
    </citation>
    <scope>NUCLEOTIDE SEQUENCE [LARGE SCALE GENOMIC DNA]</scope>
</reference>
<keyword evidence="2" id="KW-0690">Ribosome biogenesis</keyword>
<dbReference type="FunCoup" id="E4WS30">
    <property type="interactions" value="559"/>
</dbReference>
<dbReference type="SMART" id="SM00670">
    <property type="entry name" value="PINc"/>
    <property type="match status" value="1"/>
</dbReference>
<dbReference type="Pfam" id="PF04900">
    <property type="entry name" value="Fcf1"/>
    <property type="match status" value="1"/>
</dbReference>
<proteinExistence type="inferred from homology"/>
<sequence>MGRNNRTRKFAEMKRMIKARDGRLNPDSKRRKKKQEVSKRSLKDGKIIERQLPKASSALFFQYNEQLGPPYHVIVDTNFINFTLKNRLDIKEGMKDCLMAKVTPYVTDCVVAELEKLGPKYRIALRIAQQLERLPCQHKGTYADDCIVNRVSAHKCYIAATCDRDLKRRIRKIPGVPIMYIADHKFAVERMPDVFGNPKRMGNM</sequence>
<dbReference type="AlphaFoldDB" id="E4WS30"/>
<evidence type="ECO:0000313" key="9">
    <source>
        <dbReference type="EMBL" id="CBY20563.1"/>
    </source>
</evidence>
<dbReference type="PANTHER" id="PTHR12416">
    <property type="entry name" value="RRNA-PROCESSING PROTEIN UTP23 HOMOLOG"/>
    <property type="match status" value="1"/>
</dbReference>
<dbReference type="FunFam" id="3.40.50.1010:FF:000004">
    <property type="entry name" value="rRNA-processing protein FCF1 homolog"/>
    <property type="match status" value="1"/>
</dbReference>
<evidence type="ECO:0000256" key="6">
    <source>
        <dbReference type="ARBA" id="ARBA00069243"/>
    </source>
</evidence>
<dbReference type="InterPro" id="IPR002716">
    <property type="entry name" value="PIN_dom"/>
</dbReference>
<dbReference type="InParanoid" id="E4WS30"/>
<dbReference type="SUPFAM" id="SSF88723">
    <property type="entry name" value="PIN domain-like"/>
    <property type="match status" value="1"/>
</dbReference>
<evidence type="ECO:0000256" key="4">
    <source>
        <dbReference type="ARBA" id="ARBA00023242"/>
    </source>
</evidence>
<dbReference type="InterPro" id="IPR029060">
    <property type="entry name" value="PIN-like_dom_sf"/>
</dbReference>
<evidence type="ECO:0000256" key="5">
    <source>
        <dbReference type="ARBA" id="ARBA00024026"/>
    </source>
</evidence>
<dbReference type="Proteomes" id="UP000001307">
    <property type="component" value="Unassembled WGS sequence"/>
</dbReference>
<dbReference type="GO" id="GO:0042274">
    <property type="term" value="P:ribosomal small subunit biogenesis"/>
    <property type="evidence" value="ECO:0007669"/>
    <property type="project" value="UniProtKB-ARBA"/>
</dbReference>
<name>E4WS30_OIKDI</name>
<evidence type="ECO:0000259" key="8">
    <source>
        <dbReference type="SMART" id="SM00670"/>
    </source>
</evidence>
<evidence type="ECO:0000256" key="3">
    <source>
        <dbReference type="ARBA" id="ARBA00022552"/>
    </source>
</evidence>
<evidence type="ECO:0000256" key="7">
    <source>
        <dbReference type="SAM" id="MobiDB-lite"/>
    </source>
</evidence>
<feature type="region of interest" description="Disordered" evidence="7">
    <location>
        <begin position="1"/>
        <end position="42"/>
    </location>
</feature>
<evidence type="ECO:0000256" key="1">
    <source>
        <dbReference type="ARBA" id="ARBA00004604"/>
    </source>
</evidence>
<dbReference type="GO" id="GO:0032040">
    <property type="term" value="C:small-subunit processome"/>
    <property type="evidence" value="ECO:0007669"/>
    <property type="project" value="InterPro"/>
</dbReference>
<dbReference type="InterPro" id="IPR037503">
    <property type="entry name" value="Fcf1_PIN"/>
</dbReference>
<dbReference type="Gene3D" id="3.40.50.1010">
    <property type="entry name" value="5'-nuclease"/>
    <property type="match status" value="1"/>
</dbReference>
<comment type="subcellular location">
    <subcellularLocation>
        <location evidence="1">Nucleus</location>
        <location evidence="1">Nucleolus</location>
    </subcellularLocation>
</comment>
<organism evidence="9">
    <name type="scientific">Oikopleura dioica</name>
    <name type="common">Tunicate</name>
    <dbReference type="NCBI Taxonomy" id="34765"/>
    <lineage>
        <taxon>Eukaryota</taxon>
        <taxon>Metazoa</taxon>
        <taxon>Chordata</taxon>
        <taxon>Tunicata</taxon>
        <taxon>Appendicularia</taxon>
        <taxon>Copelata</taxon>
        <taxon>Oikopleuridae</taxon>
        <taxon>Oikopleura</taxon>
    </lineage>
</organism>
<dbReference type="CDD" id="cd09864">
    <property type="entry name" value="PIN_Fcf1-like"/>
    <property type="match status" value="1"/>
</dbReference>
<keyword evidence="10" id="KW-1185">Reference proteome</keyword>
<evidence type="ECO:0000256" key="2">
    <source>
        <dbReference type="ARBA" id="ARBA00022517"/>
    </source>
</evidence>
<keyword evidence="3" id="KW-0698">rRNA processing</keyword>
<dbReference type="EMBL" id="FN653015">
    <property type="protein sequence ID" value="CBY20563.1"/>
    <property type="molecule type" value="Genomic_DNA"/>
</dbReference>
<comment type="similarity">
    <text evidence="5">Belongs to the UTP23/FCF1 family. FCF1 subfamily.</text>
</comment>
<accession>E4WS30</accession>
<dbReference type="GO" id="GO:0006364">
    <property type="term" value="P:rRNA processing"/>
    <property type="evidence" value="ECO:0007669"/>
    <property type="project" value="UniProtKB-KW"/>
</dbReference>
<keyword evidence="4" id="KW-0539">Nucleus</keyword>
<gene>
    <name evidence="9" type="ORF">GSOID_T00000563001</name>
</gene>
<feature type="domain" description="PIN" evidence="8">
    <location>
        <begin position="71"/>
        <end position="168"/>
    </location>
</feature>
<feature type="compositionally biased region" description="Basic and acidic residues" evidence="7">
    <location>
        <begin position="9"/>
        <end position="28"/>
    </location>
</feature>
<protein>
    <recommendedName>
        <fullName evidence="6">rRNA-processing protein FCF1 homolog</fullName>
    </recommendedName>
</protein>
<dbReference type="InterPro" id="IPR006984">
    <property type="entry name" value="Fcf1/UTP23"/>
</dbReference>